<feature type="domain" description="Carboxymuconolactone decarboxylase-like" evidence="1">
    <location>
        <begin position="44"/>
        <end position="106"/>
    </location>
</feature>
<dbReference type="Pfam" id="PF02627">
    <property type="entry name" value="CMD"/>
    <property type="match status" value="1"/>
</dbReference>
<accession>F9F7Y5</accession>
<dbReference type="PANTHER" id="PTHR34846:SF11">
    <property type="entry name" value="4-CARBOXYMUCONOLACTONE DECARBOXYLASE FAMILY PROTEIN (AFU_ORTHOLOGUE AFUA_6G11590)"/>
    <property type="match status" value="1"/>
</dbReference>
<proteinExistence type="predicted"/>
<evidence type="ECO:0000313" key="2">
    <source>
        <dbReference type="EMBL" id="EGU86987.1"/>
    </source>
</evidence>
<organism evidence="2">
    <name type="scientific">Fusarium oxysporum (strain Fo5176)</name>
    <name type="common">Fusarium vascular wilt</name>
    <dbReference type="NCBI Taxonomy" id="660025"/>
    <lineage>
        <taxon>Eukaryota</taxon>
        <taxon>Fungi</taxon>
        <taxon>Dikarya</taxon>
        <taxon>Ascomycota</taxon>
        <taxon>Pezizomycotina</taxon>
        <taxon>Sordariomycetes</taxon>
        <taxon>Hypocreomycetidae</taxon>
        <taxon>Hypocreales</taxon>
        <taxon>Nectriaceae</taxon>
        <taxon>Fusarium</taxon>
        <taxon>Fusarium oxysporum species complex</taxon>
    </lineage>
</organism>
<dbReference type="GO" id="GO:0051920">
    <property type="term" value="F:peroxiredoxin activity"/>
    <property type="evidence" value="ECO:0007669"/>
    <property type="project" value="InterPro"/>
</dbReference>
<dbReference type="SUPFAM" id="SSF69118">
    <property type="entry name" value="AhpD-like"/>
    <property type="match status" value="1"/>
</dbReference>
<dbReference type="InterPro" id="IPR003779">
    <property type="entry name" value="CMD-like"/>
</dbReference>
<protein>
    <recommendedName>
        <fullName evidence="1">Carboxymuconolactone decarboxylase-like domain-containing protein</fullName>
    </recommendedName>
</protein>
<dbReference type="Gene3D" id="1.20.1290.10">
    <property type="entry name" value="AhpD-like"/>
    <property type="match status" value="1"/>
</dbReference>
<comment type="caution">
    <text evidence="2">The sequence shown here is derived from an EMBL/GenBank/DDBJ whole genome shotgun (WGS) entry which is preliminary data.</text>
</comment>
<dbReference type="PaxDb" id="5507-FOXG_13514P0"/>
<sequence length="204" mass="22954">MRVPYMPNPPLTSSPEEEAIVAAIAARRHPRPIQPLDLALLHAPHVAAGWNTFVGAIRTKTSLADDLRELAICRIAVVNRAWYEWMHHEPLAVNSGVSSESMNEIMKEGGLLRSERPEGFNEKQWAVCVVADEMTRNVQVKDETFEWLKSLASDQEVIEVVATVACYNCVSRFLVALDGVQKYHCAFMFGLNRDYVTVELPLYV</sequence>
<dbReference type="InterPro" id="IPR029032">
    <property type="entry name" value="AhpD-like"/>
</dbReference>
<gene>
    <name evidence="2" type="ORF">FOXB_02510</name>
</gene>
<dbReference type="OrthoDB" id="9998495at2759"/>
<name>F9F7Y5_FUSOF</name>
<dbReference type="EMBL" id="AFQF01000750">
    <property type="protein sequence ID" value="EGU86987.1"/>
    <property type="molecule type" value="Genomic_DNA"/>
</dbReference>
<evidence type="ECO:0000259" key="1">
    <source>
        <dbReference type="Pfam" id="PF02627"/>
    </source>
</evidence>
<dbReference type="AlphaFoldDB" id="F9F7Y5"/>
<dbReference type="PANTHER" id="PTHR34846">
    <property type="entry name" value="4-CARBOXYMUCONOLACTONE DECARBOXYLASE FAMILY PROTEIN (AFU_ORTHOLOGUE AFUA_6G11590)"/>
    <property type="match status" value="1"/>
</dbReference>
<reference evidence="2" key="1">
    <citation type="journal article" date="2012" name="Mol. Plant Microbe Interact.">
        <title>A highly conserved effector in Fusarium oxysporum is required for full virulence on Arabidopsis.</title>
        <authorList>
            <person name="Thatcher L.F."/>
            <person name="Gardiner D.M."/>
            <person name="Kazan K."/>
            <person name="Manners J."/>
        </authorList>
    </citation>
    <scope>NUCLEOTIDE SEQUENCE [LARGE SCALE GENOMIC DNA]</scope>
    <source>
        <strain evidence="2">Fo5176</strain>
    </source>
</reference>